<reference evidence="2" key="1">
    <citation type="journal article" date="2021" name="PeerJ">
        <title>Extensive microbial diversity within the chicken gut microbiome revealed by metagenomics and culture.</title>
        <authorList>
            <person name="Gilroy R."/>
            <person name="Ravi A."/>
            <person name="Getino M."/>
            <person name="Pursley I."/>
            <person name="Horton D.L."/>
            <person name="Alikhan N.F."/>
            <person name="Baker D."/>
            <person name="Gharbi K."/>
            <person name="Hall N."/>
            <person name="Watson M."/>
            <person name="Adriaenssens E.M."/>
            <person name="Foster-Nyarko E."/>
            <person name="Jarju S."/>
            <person name="Secka A."/>
            <person name="Antonio M."/>
            <person name="Oren A."/>
            <person name="Chaudhuri R.R."/>
            <person name="La Ragione R."/>
            <person name="Hildebrand F."/>
            <person name="Pallen M.J."/>
        </authorList>
    </citation>
    <scope>NUCLEOTIDE SEQUENCE</scope>
    <source>
        <strain evidence="2">5134</strain>
    </source>
</reference>
<evidence type="ECO:0000313" key="2">
    <source>
        <dbReference type="EMBL" id="HIY68373.1"/>
    </source>
</evidence>
<dbReference type="Proteomes" id="UP000886844">
    <property type="component" value="Unassembled WGS sequence"/>
</dbReference>
<reference evidence="2" key="2">
    <citation type="submission" date="2021-04" db="EMBL/GenBank/DDBJ databases">
        <authorList>
            <person name="Gilroy R."/>
        </authorList>
    </citation>
    <scope>NUCLEOTIDE SEQUENCE</scope>
    <source>
        <strain evidence="2">5134</strain>
    </source>
</reference>
<accession>A0A9D2CBX2</accession>
<name>A0A9D2CBX2_9BACT</name>
<feature type="transmembrane region" description="Helical" evidence="1">
    <location>
        <begin position="27"/>
        <end position="49"/>
    </location>
</feature>
<comment type="caution">
    <text evidence="2">The sequence shown here is derived from an EMBL/GenBank/DDBJ whole genome shotgun (WGS) entry which is preliminary data.</text>
</comment>
<gene>
    <name evidence="2" type="ORF">H9828_03020</name>
</gene>
<keyword evidence="1" id="KW-0472">Membrane</keyword>
<proteinExistence type="predicted"/>
<sequence>MRLAEGITRLIDRFYIRPVAAILPRQVFRYAACGGFTYLIFDPVCYALLYNFLVGYRFFDLGFVV</sequence>
<evidence type="ECO:0000256" key="1">
    <source>
        <dbReference type="SAM" id="Phobius"/>
    </source>
</evidence>
<protein>
    <submittedName>
        <fullName evidence="2">GtrA family protein</fullName>
    </submittedName>
</protein>
<feature type="non-terminal residue" evidence="2">
    <location>
        <position position="65"/>
    </location>
</feature>
<dbReference type="EMBL" id="DXDA01000025">
    <property type="protein sequence ID" value="HIY68373.1"/>
    <property type="molecule type" value="Genomic_DNA"/>
</dbReference>
<keyword evidence="1" id="KW-1133">Transmembrane helix</keyword>
<evidence type="ECO:0000313" key="3">
    <source>
        <dbReference type="Proteomes" id="UP000886844"/>
    </source>
</evidence>
<keyword evidence="1" id="KW-0812">Transmembrane</keyword>
<dbReference type="AlphaFoldDB" id="A0A9D2CBX2"/>
<organism evidence="2 3">
    <name type="scientific">Candidatus Alistipes intestinigallinarum</name>
    <dbReference type="NCBI Taxonomy" id="2838440"/>
    <lineage>
        <taxon>Bacteria</taxon>
        <taxon>Pseudomonadati</taxon>
        <taxon>Bacteroidota</taxon>
        <taxon>Bacteroidia</taxon>
        <taxon>Bacteroidales</taxon>
        <taxon>Rikenellaceae</taxon>
        <taxon>Alistipes</taxon>
    </lineage>
</organism>